<dbReference type="Pfam" id="PF13649">
    <property type="entry name" value="Methyltransf_25"/>
    <property type="match status" value="1"/>
</dbReference>
<dbReference type="STRING" id="1397108.IMCC12053_2393"/>
<dbReference type="CDD" id="cd02440">
    <property type="entry name" value="AdoMet_MTases"/>
    <property type="match status" value="1"/>
</dbReference>
<dbReference type="PANTHER" id="PTHR43861:SF1">
    <property type="entry name" value="TRANS-ACONITATE 2-METHYLTRANSFERASE"/>
    <property type="match status" value="1"/>
</dbReference>
<feature type="domain" description="Methyltransferase" evidence="3">
    <location>
        <begin position="44"/>
        <end position="135"/>
    </location>
</feature>
<dbReference type="SUPFAM" id="SSF53335">
    <property type="entry name" value="S-adenosyl-L-methionine-dependent methyltransferases"/>
    <property type="match status" value="1"/>
</dbReference>
<dbReference type="InterPro" id="IPR041698">
    <property type="entry name" value="Methyltransf_25"/>
</dbReference>
<keyword evidence="2 4" id="KW-0808">Transferase</keyword>
<name>A0A0P0A0U5_9RHOB</name>
<sequence>MANTPLFWSLISRKYIAAPIANEEVYQDKLTRTRNVLRPEWTMLEIGCGSGNTALAHAPYVSQITACDFSAPMLDHGRTRAANEGVDNVEFIQTAFADLATDPTYDAVLMLSVIHLIPDWKAAIRKAAQLTRAGGVFVSSTVTIDTMPKKMRAIMAVVNALPVLPNIARITRAGLIAELESNGLVIEDNWQQEGHDSVFVIARKPA</sequence>
<dbReference type="AlphaFoldDB" id="A0A0P0A0U5"/>
<dbReference type="RefSeq" id="WP_062219255.1">
    <property type="nucleotide sequence ID" value="NZ_CP012023.1"/>
</dbReference>
<accession>A0A0P0A0U5</accession>
<protein>
    <submittedName>
        <fullName evidence="4">Putative methyltransferase</fullName>
    </submittedName>
</protein>
<dbReference type="EMBL" id="CP012023">
    <property type="protein sequence ID" value="ALI56340.1"/>
    <property type="molecule type" value="Genomic_DNA"/>
</dbReference>
<gene>
    <name evidence="4" type="ORF">IMCC12053_2393</name>
</gene>
<proteinExistence type="predicted"/>
<dbReference type="GO" id="GO:0032259">
    <property type="term" value="P:methylation"/>
    <property type="evidence" value="ECO:0007669"/>
    <property type="project" value="UniProtKB-KW"/>
</dbReference>
<dbReference type="KEGG" id="cmar:IMCC12053_2393"/>
<reference evidence="4 5" key="1">
    <citation type="submission" date="2015-05" db="EMBL/GenBank/DDBJ databases">
        <authorList>
            <person name="Wang D.B."/>
            <person name="Wang M."/>
        </authorList>
    </citation>
    <scope>NUCLEOTIDE SEQUENCE [LARGE SCALE GENOMIC DNA]</scope>
    <source>
        <strain evidence="4 5">IMCC 12053</strain>
    </source>
</reference>
<dbReference type="Proteomes" id="UP000064920">
    <property type="component" value="Chromosome"/>
</dbReference>
<evidence type="ECO:0000256" key="2">
    <source>
        <dbReference type="ARBA" id="ARBA00022679"/>
    </source>
</evidence>
<dbReference type="PANTHER" id="PTHR43861">
    <property type="entry name" value="TRANS-ACONITATE 2-METHYLTRANSFERASE-RELATED"/>
    <property type="match status" value="1"/>
</dbReference>
<dbReference type="PATRIC" id="fig|1397108.4.peg.2449"/>
<keyword evidence="5" id="KW-1185">Reference proteome</keyword>
<dbReference type="Gene3D" id="3.40.50.150">
    <property type="entry name" value="Vaccinia Virus protein VP39"/>
    <property type="match status" value="1"/>
</dbReference>
<evidence type="ECO:0000259" key="3">
    <source>
        <dbReference type="Pfam" id="PF13649"/>
    </source>
</evidence>
<dbReference type="OrthoDB" id="5642573at2"/>
<dbReference type="GO" id="GO:0008168">
    <property type="term" value="F:methyltransferase activity"/>
    <property type="evidence" value="ECO:0007669"/>
    <property type="project" value="UniProtKB-KW"/>
</dbReference>
<evidence type="ECO:0000313" key="4">
    <source>
        <dbReference type="EMBL" id="ALI56340.1"/>
    </source>
</evidence>
<organism evidence="4 5">
    <name type="scientific">Celeribacter marinus</name>
    <dbReference type="NCBI Taxonomy" id="1397108"/>
    <lineage>
        <taxon>Bacteria</taxon>
        <taxon>Pseudomonadati</taxon>
        <taxon>Pseudomonadota</taxon>
        <taxon>Alphaproteobacteria</taxon>
        <taxon>Rhodobacterales</taxon>
        <taxon>Roseobacteraceae</taxon>
        <taxon>Celeribacter</taxon>
    </lineage>
</organism>
<dbReference type="InterPro" id="IPR029063">
    <property type="entry name" value="SAM-dependent_MTases_sf"/>
</dbReference>
<evidence type="ECO:0000313" key="5">
    <source>
        <dbReference type="Proteomes" id="UP000064920"/>
    </source>
</evidence>
<evidence type="ECO:0000256" key="1">
    <source>
        <dbReference type="ARBA" id="ARBA00022603"/>
    </source>
</evidence>
<keyword evidence="1 4" id="KW-0489">Methyltransferase</keyword>